<evidence type="ECO:0000256" key="1">
    <source>
        <dbReference type="SAM" id="MobiDB-lite"/>
    </source>
</evidence>
<evidence type="ECO:0000313" key="3">
    <source>
        <dbReference type="Proteomes" id="UP000314294"/>
    </source>
</evidence>
<feature type="compositionally biased region" description="Basic and acidic residues" evidence="1">
    <location>
        <begin position="46"/>
        <end position="55"/>
    </location>
</feature>
<feature type="region of interest" description="Disordered" evidence="1">
    <location>
        <begin position="9"/>
        <end position="66"/>
    </location>
</feature>
<organism evidence="2 3">
    <name type="scientific">Liparis tanakae</name>
    <name type="common">Tanaka's snailfish</name>
    <dbReference type="NCBI Taxonomy" id="230148"/>
    <lineage>
        <taxon>Eukaryota</taxon>
        <taxon>Metazoa</taxon>
        <taxon>Chordata</taxon>
        <taxon>Craniata</taxon>
        <taxon>Vertebrata</taxon>
        <taxon>Euteleostomi</taxon>
        <taxon>Actinopterygii</taxon>
        <taxon>Neopterygii</taxon>
        <taxon>Teleostei</taxon>
        <taxon>Neoteleostei</taxon>
        <taxon>Acanthomorphata</taxon>
        <taxon>Eupercaria</taxon>
        <taxon>Perciformes</taxon>
        <taxon>Cottioidei</taxon>
        <taxon>Cottales</taxon>
        <taxon>Liparidae</taxon>
        <taxon>Liparis</taxon>
    </lineage>
</organism>
<evidence type="ECO:0000313" key="2">
    <source>
        <dbReference type="EMBL" id="TNN25777.1"/>
    </source>
</evidence>
<sequence length="66" mass="7340">MVFSGHLLADLPCRWRPRARHGPQDSDSSQRRSTLLSRLQGSRLSDPSRDLDPAGRKNAAQVQTVS</sequence>
<protein>
    <submittedName>
        <fullName evidence="2">[Arg8]-vasotocin receptor</fullName>
    </submittedName>
</protein>
<proteinExistence type="predicted"/>
<keyword evidence="3" id="KW-1185">Reference proteome</keyword>
<dbReference type="EMBL" id="SRLO01011695">
    <property type="protein sequence ID" value="TNN25777.1"/>
    <property type="molecule type" value="Genomic_DNA"/>
</dbReference>
<gene>
    <name evidence="2" type="primary">AVT_1</name>
    <name evidence="2" type="ORF">EYF80_064091</name>
</gene>
<dbReference type="Proteomes" id="UP000314294">
    <property type="component" value="Unassembled WGS sequence"/>
</dbReference>
<accession>A0A4Z2EA74</accession>
<dbReference type="AlphaFoldDB" id="A0A4Z2EA74"/>
<reference evidence="2 3" key="1">
    <citation type="submission" date="2019-03" db="EMBL/GenBank/DDBJ databases">
        <title>First draft genome of Liparis tanakae, snailfish: a comprehensive survey of snailfish specific genes.</title>
        <authorList>
            <person name="Kim W."/>
            <person name="Song I."/>
            <person name="Jeong J.-H."/>
            <person name="Kim D."/>
            <person name="Kim S."/>
            <person name="Ryu S."/>
            <person name="Song J.Y."/>
            <person name="Lee S.K."/>
        </authorList>
    </citation>
    <scope>NUCLEOTIDE SEQUENCE [LARGE SCALE GENOMIC DNA]</scope>
    <source>
        <tissue evidence="2">Muscle</tissue>
    </source>
</reference>
<feature type="compositionally biased region" description="Low complexity" evidence="1">
    <location>
        <begin position="31"/>
        <end position="45"/>
    </location>
</feature>
<comment type="caution">
    <text evidence="2">The sequence shown here is derived from an EMBL/GenBank/DDBJ whole genome shotgun (WGS) entry which is preliminary data.</text>
</comment>
<keyword evidence="2" id="KW-0675">Receptor</keyword>
<name>A0A4Z2EA74_9TELE</name>